<evidence type="ECO:0000313" key="1">
    <source>
        <dbReference type="EMBL" id="MCH94099.1"/>
    </source>
</evidence>
<reference evidence="1 2" key="1">
    <citation type="journal article" date="2018" name="Front. Plant Sci.">
        <title>Red Clover (Trifolium pratense) and Zigzag Clover (T. medium) - A Picture of Genomic Similarities and Differences.</title>
        <authorList>
            <person name="Dluhosova J."/>
            <person name="Istvanek J."/>
            <person name="Nedelnik J."/>
            <person name="Repkova J."/>
        </authorList>
    </citation>
    <scope>NUCLEOTIDE SEQUENCE [LARGE SCALE GENOMIC DNA]</scope>
    <source>
        <strain evidence="2">cv. 10/8</strain>
        <tissue evidence="1">Leaf</tissue>
    </source>
</reference>
<organism evidence="1 2">
    <name type="scientific">Trifolium medium</name>
    <dbReference type="NCBI Taxonomy" id="97028"/>
    <lineage>
        <taxon>Eukaryota</taxon>
        <taxon>Viridiplantae</taxon>
        <taxon>Streptophyta</taxon>
        <taxon>Embryophyta</taxon>
        <taxon>Tracheophyta</taxon>
        <taxon>Spermatophyta</taxon>
        <taxon>Magnoliopsida</taxon>
        <taxon>eudicotyledons</taxon>
        <taxon>Gunneridae</taxon>
        <taxon>Pentapetalae</taxon>
        <taxon>rosids</taxon>
        <taxon>fabids</taxon>
        <taxon>Fabales</taxon>
        <taxon>Fabaceae</taxon>
        <taxon>Papilionoideae</taxon>
        <taxon>50 kb inversion clade</taxon>
        <taxon>NPAAA clade</taxon>
        <taxon>Hologalegina</taxon>
        <taxon>IRL clade</taxon>
        <taxon>Trifolieae</taxon>
        <taxon>Trifolium</taxon>
    </lineage>
</organism>
<dbReference type="Gene3D" id="2.40.50.140">
    <property type="entry name" value="Nucleic acid-binding proteins"/>
    <property type="match status" value="1"/>
</dbReference>
<dbReference type="Proteomes" id="UP000265520">
    <property type="component" value="Unassembled WGS sequence"/>
</dbReference>
<gene>
    <name evidence="1" type="ORF">A2U01_0015054</name>
</gene>
<dbReference type="EMBL" id="LXQA010026494">
    <property type="protein sequence ID" value="MCH94099.1"/>
    <property type="molecule type" value="Genomic_DNA"/>
</dbReference>
<accession>A0A392N4J2</accession>
<feature type="non-terminal residue" evidence="1">
    <location>
        <position position="220"/>
    </location>
</feature>
<dbReference type="SUPFAM" id="SSF50249">
    <property type="entry name" value="Nucleic acid-binding proteins"/>
    <property type="match status" value="1"/>
</dbReference>
<proteinExistence type="predicted"/>
<sequence>MLNSGKCECALFGDYVDVLNKKIGKTGEGLPVVVIQFAKVKIFRVKEKIHIRSIAVHGIEVETKVPVIGGSAKPSIDEEFLRMHPKKKVSELADMAEDGIFAVYGVVTAIVEGEDWWYPACMCHRSVIPDSGAYFCNGCSKHVFKLCQGSKGRLKSLMVCNDKSHPAEFQALVGKMLFIIEKGMKQIKIFDGTFRVKRVCFDSKIIETFCAEGPFVTPLK</sequence>
<keyword evidence="2" id="KW-1185">Reference proteome</keyword>
<dbReference type="InterPro" id="IPR012340">
    <property type="entry name" value="NA-bd_OB-fold"/>
</dbReference>
<name>A0A392N4J2_9FABA</name>
<comment type="caution">
    <text evidence="1">The sequence shown here is derived from an EMBL/GenBank/DDBJ whole genome shotgun (WGS) entry which is preliminary data.</text>
</comment>
<dbReference type="AlphaFoldDB" id="A0A392N4J2"/>
<evidence type="ECO:0000313" key="2">
    <source>
        <dbReference type="Proteomes" id="UP000265520"/>
    </source>
</evidence>
<protein>
    <submittedName>
        <fullName evidence="1">Replication factor A protein</fullName>
    </submittedName>
</protein>